<protein>
    <submittedName>
        <fullName evidence="2">Uncharacterized protein</fullName>
    </submittedName>
</protein>
<evidence type="ECO:0000313" key="3">
    <source>
        <dbReference type="Proteomes" id="UP000601435"/>
    </source>
</evidence>
<evidence type="ECO:0000256" key="1">
    <source>
        <dbReference type="SAM" id="Phobius"/>
    </source>
</evidence>
<evidence type="ECO:0000313" key="2">
    <source>
        <dbReference type="EMBL" id="CAE7934825.1"/>
    </source>
</evidence>
<keyword evidence="1" id="KW-0472">Membrane</keyword>
<accession>A0A813BYS3</accession>
<dbReference type="AlphaFoldDB" id="A0A813BYS3"/>
<keyword evidence="3" id="KW-1185">Reference proteome</keyword>
<comment type="caution">
    <text evidence="2">The sequence shown here is derived from an EMBL/GenBank/DDBJ whole genome shotgun (WGS) entry which is preliminary data.</text>
</comment>
<feature type="non-terminal residue" evidence="2">
    <location>
        <position position="76"/>
    </location>
</feature>
<dbReference type="Proteomes" id="UP000601435">
    <property type="component" value="Unassembled WGS sequence"/>
</dbReference>
<organism evidence="2 3">
    <name type="scientific">Symbiodinium necroappetens</name>
    <dbReference type="NCBI Taxonomy" id="1628268"/>
    <lineage>
        <taxon>Eukaryota</taxon>
        <taxon>Sar</taxon>
        <taxon>Alveolata</taxon>
        <taxon>Dinophyceae</taxon>
        <taxon>Suessiales</taxon>
        <taxon>Symbiodiniaceae</taxon>
        <taxon>Symbiodinium</taxon>
    </lineage>
</organism>
<feature type="transmembrane region" description="Helical" evidence="1">
    <location>
        <begin position="12"/>
        <end position="29"/>
    </location>
</feature>
<gene>
    <name evidence="2" type="ORF">SNEC2469_LOCUS32665</name>
</gene>
<reference evidence="2" key="1">
    <citation type="submission" date="2021-02" db="EMBL/GenBank/DDBJ databases">
        <authorList>
            <person name="Dougan E. K."/>
            <person name="Rhodes N."/>
            <person name="Thang M."/>
            <person name="Chan C."/>
        </authorList>
    </citation>
    <scope>NUCLEOTIDE SEQUENCE</scope>
</reference>
<name>A0A813BYS3_9DINO</name>
<keyword evidence="1" id="KW-0812">Transmembrane</keyword>
<feature type="non-terminal residue" evidence="2">
    <location>
        <position position="1"/>
    </location>
</feature>
<proteinExistence type="predicted"/>
<sequence length="76" mass="8512">GRYTNGATEWMVFLVLFAFGNYAALDYLVEQFAVRKHAALDCLMELLSLLFAGQTNQPELLPDMDPLDSPFELLVG</sequence>
<keyword evidence="1" id="KW-1133">Transmembrane helix</keyword>
<dbReference type="EMBL" id="CAJNJA010083340">
    <property type="protein sequence ID" value="CAE7934825.1"/>
    <property type="molecule type" value="Genomic_DNA"/>
</dbReference>